<reference evidence="4" key="1">
    <citation type="submission" date="2025-08" db="UniProtKB">
        <authorList>
            <consortium name="RefSeq"/>
        </authorList>
    </citation>
    <scope>IDENTIFICATION</scope>
</reference>
<dbReference type="InterPro" id="IPR057326">
    <property type="entry name" value="KR_dom"/>
</dbReference>
<evidence type="ECO:0000256" key="1">
    <source>
        <dbReference type="ARBA" id="ARBA00023002"/>
    </source>
</evidence>
<accession>A0ABM1F1Y3</accession>
<dbReference type="SMART" id="SM00822">
    <property type="entry name" value="PKS_KR"/>
    <property type="match status" value="1"/>
</dbReference>
<protein>
    <submittedName>
        <fullName evidence="4">3-oxoacyl-[acyl-carrier-protein] reductase FabG-like isoform X2</fullName>
    </submittedName>
</protein>
<feature type="domain" description="Ketoreductase" evidence="2">
    <location>
        <begin position="7"/>
        <end position="194"/>
    </location>
</feature>
<evidence type="ECO:0000313" key="3">
    <source>
        <dbReference type="Proteomes" id="UP000695022"/>
    </source>
</evidence>
<sequence length="260" mass="27610">MASLKGKVCMVTGASSGIGAATAIHFASLGAKLAITGRDLHSLEKTKKKCTEEGLAEDEVFISVGDLAVDADLDRVFHECISQYSGTLHVLVNSAGIVVPGSLLNTTMEMYDRQMNINTRSIFHMTQLASPFLIKVKGTIVNVSSVTGLRSFPGVSAYCMSKAAVDQFTRCTALDLASCGVRCNAVNPGVIMTDIHKRGGMDDETYAAFLEKSKTTHALGRIGQRDEVAKAIAFLASDDSSFITGATLPIDGGRHAMCPR</sequence>
<dbReference type="Proteomes" id="UP000695022">
    <property type="component" value="Unplaced"/>
</dbReference>
<dbReference type="InterPro" id="IPR002347">
    <property type="entry name" value="SDR_fam"/>
</dbReference>
<keyword evidence="3" id="KW-1185">Reference proteome</keyword>
<dbReference type="PROSITE" id="PS00061">
    <property type="entry name" value="ADH_SHORT"/>
    <property type="match status" value="1"/>
</dbReference>
<dbReference type="PANTHER" id="PTHR43975">
    <property type="entry name" value="ZGC:101858"/>
    <property type="match status" value="1"/>
</dbReference>
<keyword evidence="1" id="KW-0560">Oxidoreductase</keyword>
<dbReference type="GeneID" id="106818235"/>
<dbReference type="PANTHER" id="PTHR43975:SF2">
    <property type="entry name" value="EG:BACR7A4.14 PROTEIN-RELATED"/>
    <property type="match status" value="1"/>
</dbReference>
<dbReference type="RefSeq" id="XP_014678454.1">
    <property type="nucleotide sequence ID" value="XM_014822968.1"/>
</dbReference>
<dbReference type="Gene3D" id="3.40.50.720">
    <property type="entry name" value="NAD(P)-binding Rossmann-like Domain"/>
    <property type="match status" value="1"/>
</dbReference>
<dbReference type="InterPro" id="IPR020904">
    <property type="entry name" value="Sc_DH/Rdtase_CS"/>
</dbReference>
<name>A0ABM1F1Y3_PRICU</name>
<dbReference type="PRINTS" id="PR00080">
    <property type="entry name" value="SDRFAMILY"/>
</dbReference>
<organism evidence="3 4">
    <name type="scientific">Priapulus caudatus</name>
    <name type="common">Priapulid worm</name>
    <dbReference type="NCBI Taxonomy" id="37621"/>
    <lineage>
        <taxon>Eukaryota</taxon>
        <taxon>Metazoa</taxon>
        <taxon>Ecdysozoa</taxon>
        <taxon>Scalidophora</taxon>
        <taxon>Priapulida</taxon>
        <taxon>Priapulimorpha</taxon>
        <taxon>Priapulimorphida</taxon>
        <taxon>Priapulidae</taxon>
        <taxon>Priapulus</taxon>
    </lineage>
</organism>
<dbReference type="Pfam" id="PF13561">
    <property type="entry name" value="adh_short_C2"/>
    <property type="match status" value="1"/>
</dbReference>
<evidence type="ECO:0000259" key="2">
    <source>
        <dbReference type="SMART" id="SM00822"/>
    </source>
</evidence>
<dbReference type="SUPFAM" id="SSF51735">
    <property type="entry name" value="NAD(P)-binding Rossmann-fold domains"/>
    <property type="match status" value="1"/>
</dbReference>
<evidence type="ECO:0000313" key="4">
    <source>
        <dbReference type="RefSeq" id="XP_014678454.1"/>
    </source>
</evidence>
<proteinExistence type="predicted"/>
<dbReference type="InterPro" id="IPR036291">
    <property type="entry name" value="NAD(P)-bd_dom_sf"/>
</dbReference>
<dbReference type="PRINTS" id="PR00081">
    <property type="entry name" value="GDHRDH"/>
</dbReference>
<gene>
    <name evidence="4" type="primary">LOC106818235</name>
</gene>